<sequence length="239" mass="24980">MSRVLLEICVDDAEGLEAAVAGGADRIELCSALQLGGLTPSPGLIAIAARAAAPVYAMIRPRAGDFVYSKGEIDQMLRDIDAVRAAGLAGVVIGASRPDGSLDDHALARLMTHADGLGTTLHRAFDLVPDIDEAVRIAIEAGFERILTSGRAPTALEGLDDLEKTFAAANGKITIMPGAGLTAENVGILLARLPVAEIHASCSTASPAPDENIVRLGFDDGLRRRTDKQRVAALRQKLV</sequence>
<evidence type="ECO:0000256" key="1">
    <source>
        <dbReference type="ARBA" id="ARBA00007768"/>
    </source>
</evidence>
<dbReference type="RefSeq" id="WP_407865992.1">
    <property type="nucleotide sequence ID" value="NZ_BAAFZP010000001.1"/>
</dbReference>
<keyword evidence="4" id="KW-1185">Reference proteome</keyword>
<dbReference type="PANTHER" id="PTHR12598:SF0">
    <property type="entry name" value="COPPER HOMEOSTASIS PROTEIN CUTC HOMOLOG"/>
    <property type="match status" value="1"/>
</dbReference>
<evidence type="ECO:0000313" key="4">
    <source>
        <dbReference type="Proteomes" id="UP001628091"/>
    </source>
</evidence>
<dbReference type="InterPro" id="IPR036822">
    <property type="entry name" value="CutC-like_dom_sf"/>
</dbReference>
<evidence type="ECO:0000313" key="3">
    <source>
        <dbReference type="EMBL" id="GAB1582385.1"/>
    </source>
</evidence>
<keyword evidence="2" id="KW-0963">Cytoplasm</keyword>
<dbReference type="Gene3D" id="3.20.20.380">
    <property type="entry name" value="Copper homeostasis (CutC) domain"/>
    <property type="match status" value="1"/>
</dbReference>
<protein>
    <recommendedName>
        <fullName evidence="2">PF03932 family protein CutC</fullName>
    </recommendedName>
</protein>
<name>A0ABQ0H0F4_9HYPH</name>
<evidence type="ECO:0000256" key="2">
    <source>
        <dbReference type="HAMAP-Rule" id="MF_00795"/>
    </source>
</evidence>
<gene>
    <name evidence="2" type="primary">cutC</name>
    <name evidence="3" type="ORF">PPNSA23_23280</name>
</gene>
<comment type="similarity">
    <text evidence="1 2">Belongs to the CutC family.</text>
</comment>
<dbReference type="PANTHER" id="PTHR12598">
    <property type="entry name" value="COPPER HOMEOSTASIS PROTEIN CUTC"/>
    <property type="match status" value="1"/>
</dbReference>
<proteinExistence type="inferred from homology"/>
<comment type="caution">
    <text evidence="2">Once thought to be involved in copper homeostasis, experiments in E.coli have shown this is not the case.</text>
</comment>
<dbReference type="HAMAP" id="MF_00795">
    <property type="entry name" value="CutC"/>
    <property type="match status" value="1"/>
</dbReference>
<dbReference type="InterPro" id="IPR005627">
    <property type="entry name" value="CutC-like"/>
</dbReference>
<dbReference type="Proteomes" id="UP001628091">
    <property type="component" value="Unassembled WGS sequence"/>
</dbReference>
<dbReference type="SUPFAM" id="SSF110395">
    <property type="entry name" value="CutC-like"/>
    <property type="match status" value="1"/>
</dbReference>
<reference evidence="3 4" key="1">
    <citation type="submission" date="2024-10" db="EMBL/GenBank/DDBJ databases">
        <title>Isolation, draft genome sequencing and identification of Phyllobacterium sp. NSA23, isolated from leaf soil.</title>
        <authorList>
            <person name="Akita H."/>
        </authorList>
    </citation>
    <scope>NUCLEOTIDE SEQUENCE [LARGE SCALE GENOMIC DNA]</scope>
    <source>
        <strain evidence="3 4">NSA23</strain>
    </source>
</reference>
<organism evidence="3 4">
    <name type="scientific">Phyllobacterium phragmitis</name>
    <dbReference type="NCBI Taxonomy" id="2670329"/>
    <lineage>
        <taxon>Bacteria</taxon>
        <taxon>Pseudomonadati</taxon>
        <taxon>Pseudomonadota</taxon>
        <taxon>Alphaproteobacteria</taxon>
        <taxon>Hyphomicrobiales</taxon>
        <taxon>Phyllobacteriaceae</taxon>
        <taxon>Phyllobacterium</taxon>
    </lineage>
</organism>
<dbReference type="Pfam" id="PF03932">
    <property type="entry name" value="CutC"/>
    <property type="match status" value="1"/>
</dbReference>
<comment type="subcellular location">
    <subcellularLocation>
        <location evidence="2">Cytoplasm</location>
    </subcellularLocation>
</comment>
<accession>A0ABQ0H0F4</accession>
<dbReference type="EMBL" id="BAAFZP010000001">
    <property type="protein sequence ID" value="GAB1582385.1"/>
    <property type="molecule type" value="Genomic_DNA"/>
</dbReference>
<comment type="caution">
    <text evidence="3">The sequence shown here is derived from an EMBL/GenBank/DDBJ whole genome shotgun (WGS) entry which is preliminary data.</text>
</comment>